<keyword evidence="16" id="KW-1185">Reference proteome</keyword>
<sequence>MTSSSWFRRGITAILIGLLIIAGCGIYLYGNSSSGNDETQPHYAINQARLIVSDMMLYLERYHGAIQHDSAVRETLQRMSGDKGIQLIVAGLDGGIVYDSSSAADKDKRSVERLDPRTSLHYDLYAARVDKDTYRVAFPVVDEAASAQVGNAVFTLPASAIVIEPQSKLSLLPYLLMALSIIAVLLLLLMMRRRMNRDIIQPIYKLKDYSEAILRGDYGQKTEYGRMDEIGEVYAMFDQMRMEIMTLHNRRNEQDKAQKELITNISHDIKTPLTTLKAYIEAIRDGVCPDMPAVMTYIAIMESNTDKMTRLVEDLLIHALKELGQISVHPAEQYSRSVIQAIIEPIAHYVRTTGVAFQEPADIPNVLIAVDANRLEQVISNLVANALKHTSASDTISMNAELEREELRVTIADTGGGILPQDMPFIFERYYQGKGNADSAKPGSEGTGLGLSICKHIVEAHGGTISFKSVKGQGTVFYFTIPLL</sequence>
<evidence type="ECO:0000256" key="6">
    <source>
        <dbReference type="ARBA" id="ARBA00022679"/>
    </source>
</evidence>
<dbReference type="CDD" id="cd06225">
    <property type="entry name" value="HAMP"/>
    <property type="match status" value="1"/>
</dbReference>
<comment type="subcellular location">
    <subcellularLocation>
        <location evidence="2">Cell membrane</location>
        <topology evidence="2">Multi-pass membrane protein</topology>
    </subcellularLocation>
</comment>
<keyword evidence="10" id="KW-0902">Two-component regulatory system</keyword>
<dbReference type="Pfam" id="PF02518">
    <property type="entry name" value="HATPase_c"/>
    <property type="match status" value="1"/>
</dbReference>
<feature type="transmembrane region" description="Helical" evidence="12">
    <location>
        <begin position="171"/>
        <end position="191"/>
    </location>
</feature>
<dbReference type="SUPFAM" id="SSF158472">
    <property type="entry name" value="HAMP domain-like"/>
    <property type="match status" value="1"/>
</dbReference>
<dbReference type="EC" id="2.7.13.3" evidence="3"/>
<dbReference type="SMART" id="SM00388">
    <property type="entry name" value="HisKA"/>
    <property type="match status" value="1"/>
</dbReference>
<keyword evidence="9" id="KW-0067">ATP-binding</keyword>
<feature type="domain" description="HAMP" evidence="14">
    <location>
        <begin position="197"/>
        <end position="249"/>
    </location>
</feature>
<evidence type="ECO:0000256" key="4">
    <source>
        <dbReference type="ARBA" id="ARBA00022475"/>
    </source>
</evidence>
<evidence type="ECO:0000256" key="5">
    <source>
        <dbReference type="ARBA" id="ARBA00022553"/>
    </source>
</evidence>
<evidence type="ECO:0000256" key="11">
    <source>
        <dbReference type="ARBA" id="ARBA00023136"/>
    </source>
</evidence>
<dbReference type="InterPro" id="IPR036890">
    <property type="entry name" value="HATPase_C_sf"/>
</dbReference>
<keyword evidence="7" id="KW-0547">Nucleotide-binding</keyword>
<organism evidence="15 16">
    <name type="scientific">Paenibacillus plantiphilus</name>
    <dbReference type="NCBI Taxonomy" id="2905650"/>
    <lineage>
        <taxon>Bacteria</taxon>
        <taxon>Bacillati</taxon>
        <taxon>Bacillota</taxon>
        <taxon>Bacilli</taxon>
        <taxon>Bacillales</taxon>
        <taxon>Paenibacillaceae</taxon>
        <taxon>Paenibacillus</taxon>
    </lineage>
</organism>
<dbReference type="SMART" id="SM00387">
    <property type="entry name" value="HATPase_c"/>
    <property type="match status" value="1"/>
</dbReference>
<keyword evidence="6 15" id="KW-0808">Transferase</keyword>
<dbReference type="InterPro" id="IPR050736">
    <property type="entry name" value="Sensor_HK_Regulatory"/>
</dbReference>
<reference evidence="15" key="1">
    <citation type="submission" date="2022-01" db="EMBL/GenBank/DDBJ databases">
        <authorList>
            <person name="Criscuolo A."/>
        </authorList>
    </citation>
    <scope>NUCLEOTIDE SEQUENCE</scope>
    <source>
        <strain evidence="15">CIP111893</strain>
    </source>
</reference>
<dbReference type="GO" id="GO:0016740">
    <property type="term" value="F:transferase activity"/>
    <property type="evidence" value="ECO:0007669"/>
    <property type="project" value="UniProtKB-KW"/>
</dbReference>
<dbReference type="InterPro" id="IPR003660">
    <property type="entry name" value="HAMP_dom"/>
</dbReference>
<keyword evidence="5" id="KW-0597">Phosphoprotein</keyword>
<dbReference type="InterPro" id="IPR005467">
    <property type="entry name" value="His_kinase_dom"/>
</dbReference>
<dbReference type="PANTHER" id="PTHR43711">
    <property type="entry name" value="TWO-COMPONENT HISTIDINE KINASE"/>
    <property type="match status" value="1"/>
</dbReference>
<evidence type="ECO:0000256" key="2">
    <source>
        <dbReference type="ARBA" id="ARBA00004651"/>
    </source>
</evidence>
<dbReference type="PRINTS" id="PR00344">
    <property type="entry name" value="BCTRLSENSOR"/>
</dbReference>
<keyword evidence="4" id="KW-1003">Cell membrane</keyword>
<feature type="domain" description="Histidine kinase" evidence="13">
    <location>
        <begin position="264"/>
        <end position="484"/>
    </location>
</feature>
<evidence type="ECO:0000256" key="7">
    <source>
        <dbReference type="ARBA" id="ARBA00022741"/>
    </source>
</evidence>
<dbReference type="CDD" id="cd00075">
    <property type="entry name" value="HATPase"/>
    <property type="match status" value="1"/>
</dbReference>
<dbReference type="Gene3D" id="3.30.565.10">
    <property type="entry name" value="Histidine kinase-like ATPase, C-terminal domain"/>
    <property type="match status" value="1"/>
</dbReference>
<gene>
    <name evidence="15" type="primary">sasA_6</name>
    <name evidence="15" type="ORF">PAECIP111893_01394</name>
</gene>
<keyword evidence="12" id="KW-1133">Transmembrane helix</keyword>
<comment type="caution">
    <text evidence="15">The sequence shown here is derived from an EMBL/GenBank/DDBJ whole genome shotgun (WGS) entry which is preliminary data.</text>
</comment>
<accession>A0ABM9C0R1</accession>
<evidence type="ECO:0000256" key="10">
    <source>
        <dbReference type="ARBA" id="ARBA00023012"/>
    </source>
</evidence>
<name>A0ABM9C0R1_9BACL</name>
<dbReference type="Pfam" id="PF00512">
    <property type="entry name" value="HisKA"/>
    <property type="match status" value="1"/>
</dbReference>
<dbReference type="InterPro" id="IPR003594">
    <property type="entry name" value="HATPase_dom"/>
</dbReference>
<evidence type="ECO:0000256" key="8">
    <source>
        <dbReference type="ARBA" id="ARBA00022777"/>
    </source>
</evidence>
<keyword evidence="8" id="KW-0418">Kinase</keyword>
<keyword evidence="12" id="KW-0812">Transmembrane</keyword>
<evidence type="ECO:0000313" key="16">
    <source>
        <dbReference type="Proteomes" id="UP000838686"/>
    </source>
</evidence>
<dbReference type="PROSITE" id="PS50885">
    <property type="entry name" value="HAMP"/>
    <property type="match status" value="1"/>
</dbReference>
<dbReference type="InterPro" id="IPR004358">
    <property type="entry name" value="Sig_transdc_His_kin-like_C"/>
</dbReference>
<evidence type="ECO:0000259" key="13">
    <source>
        <dbReference type="PROSITE" id="PS50109"/>
    </source>
</evidence>
<comment type="catalytic activity">
    <reaction evidence="1">
        <text>ATP + protein L-histidine = ADP + protein N-phospho-L-histidine.</text>
        <dbReference type="EC" id="2.7.13.3"/>
    </reaction>
</comment>
<proteinExistence type="predicted"/>
<dbReference type="PANTHER" id="PTHR43711:SF1">
    <property type="entry name" value="HISTIDINE KINASE 1"/>
    <property type="match status" value="1"/>
</dbReference>
<evidence type="ECO:0000256" key="12">
    <source>
        <dbReference type="SAM" id="Phobius"/>
    </source>
</evidence>
<dbReference type="Gene3D" id="1.10.287.130">
    <property type="match status" value="1"/>
</dbReference>
<keyword evidence="11 12" id="KW-0472">Membrane</keyword>
<dbReference type="CDD" id="cd00082">
    <property type="entry name" value="HisKA"/>
    <property type="match status" value="1"/>
</dbReference>
<evidence type="ECO:0000256" key="9">
    <source>
        <dbReference type="ARBA" id="ARBA00022840"/>
    </source>
</evidence>
<dbReference type="PROSITE" id="PS50109">
    <property type="entry name" value="HIS_KIN"/>
    <property type="match status" value="1"/>
</dbReference>
<protein>
    <recommendedName>
        <fullName evidence="3">histidine kinase</fullName>
        <ecNumber evidence="3">2.7.13.3</ecNumber>
    </recommendedName>
</protein>
<evidence type="ECO:0000256" key="3">
    <source>
        <dbReference type="ARBA" id="ARBA00012438"/>
    </source>
</evidence>
<dbReference type="InterPro" id="IPR036097">
    <property type="entry name" value="HisK_dim/P_sf"/>
</dbReference>
<dbReference type="Gene3D" id="6.10.340.10">
    <property type="match status" value="1"/>
</dbReference>
<dbReference type="InterPro" id="IPR003661">
    <property type="entry name" value="HisK_dim/P_dom"/>
</dbReference>
<dbReference type="RefSeq" id="WP_236339751.1">
    <property type="nucleotide sequence ID" value="NZ_CAKMMF010000006.1"/>
</dbReference>
<evidence type="ECO:0000256" key="1">
    <source>
        <dbReference type="ARBA" id="ARBA00000085"/>
    </source>
</evidence>
<evidence type="ECO:0000313" key="15">
    <source>
        <dbReference type="EMBL" id="CAH1200484.1"/>
    </source>
</evidence>
<dbReference type="SUPFAM" id="SSF47384">
    <property type="entry name" value="Homodimeric domain of signal transducing histidine kinase"/>
    <property type="match status" value="1"/>
</dbReference>
<evidence type="ECO:0000259" key="14">
    <source>
        <dbReference type="PROSITE" id="PS50885"/>
    </source>
</evidence>
<dbReference type="SUPFAM" id="SSF55874">
    <property type="entry name" value="ATPase domain of HSP90 chaperone/DNA topoisomerase II/histidine kinase"/>
    <property type="match status" value="1"/>
</dbReference>
<dbReference type="EMBL" id="CAKMMF010000006">
    <property type="protein sequence ID" value="CAH1200484.1"/>
    <property type="molecule type" value="Genomic_DNA"/>
</dbReference>
<dbReference type="Proteomes" id="UP000838686">
    <property type="component" value="Unassembled WGS sequence"/>
</dbReference>
<feature type="transmembrane region" description="Helical" evidence="12">
    <location>
        <begin position="12"/>
        <end position="30"/>
    </location>
</feature>